<sequence length="122" mass="14224">MKAIPRILINSCYDCPYCRYNPISNGYNCTNEKMPDDKMAFIISDKKLVETKETWPDIPSWCPLEDTKKTQKEEKTEEIEKKVAIPNKKIPCQFKTINPGGNLCSRIYYRSLCSLNKNCEFK</sequence>
<name>A0A0F9NND8_9ZZZZ</name>
<dbReference type="AlphaFoldDB" id="A0A0F9NND8"/>
<comment type="caution">
    <text evidence="1">The sequence shown here is derived from an EMBL/GenBank/DDBJ whole genome shotgun (WGS) entry which is preliminary data.</text>
</comment>
<organism evidence="1">
    <name type="scientific">marine sediment metagenome</name>
    <dbReference type="NCBI Taxonomy" id="412755"/>
    <lineage>
        <taxon>unclassified sequences</taxon>
        <taxon>metagenomes</taxon>
        <taxon>ecological metagenomes</taxon>
    </lineage>
</organism>
<proteinExistence type="predicted"/>
<accession>A0A0F9NND8</accession>
<dbReference type="EMBL" id="LAZR01007807">
    <property type="protein sequence ID" value="KKM82797.1"/>
    <property type="molecule type" value="Genomic_DNA"/>
</dbReference>
<evidence type="ECO:0000313" key="1">
    <source>
        <dbReference type="EMBL" id="KKM82797.1"/>
    </source>
</evidence>
<gene>
    <name evidence="1" type="ORF">LCGC14_1315950</name>
</gene>
<protein>
    <submittedName>
        <fullName evidence="1">Uncharacterized protein</fullName>
    </submittedName>
</protein>
<reference evidence="1" key="1">
    <citation type="journal article" date="2015" name="Nature">
        <title>Complex archaea that bridge the gap between prokaryotes and eukaryotes.</title>
        <authorList>
            <person name="Spang A."/>
            <person name="Saw J.H."/>
            <person name="Jorgensen S.L."/>
            <person name="Zaremba-Niedzwiedzka K."/>
            <person name="Martijn J."/>
            <person name="Lind A.E."/>
            <person name="van Eijk R."/>
            <person name="Schleper C."/>
            <person name="Guy L."/>
            <person name="Ettema T.J."/>
        </authorList>
    </citation>
    <scope>NUCLEOTIDE SEQUENCE</scope>
</reference>